<evidence type="ECO:0000313" key="1">
    <source>
        <dbReference type="EMBL" id="KZT40935.1"/>
    </source>
</evidence>
<keyword evidence="2" id="KW-1185">Reference proteome</keyword>
<sequence length="300" mass="33727">MSSTMPVVLPDLFSEARAVALTDLRVVDIDGTDSRITWQLFRLSSREPRLFRVGISRPGHQRALEIQPYRPSLHDIWWSIPRDTSALSRLLVRGEGNLILLGWLHHPSGRPDVVTVYNTGTNTVLGEWVLRAQRVLDSPLLSVSDLAFLGPDSAILCGLDDHRHPIIRLVSWGGGEMDHVHLNAFLPPPLSNSRFEPPRLERGHSPEELRLELKFFIAVDLSGEETVSHEAHLVLTFSAQQLHILLHKDTWRGGTFFIAPGSIAFRDYVLNVEQDVHITGRGPFLLPEMTNYIKSLQSGI</sequence>
<protein>
    <submittedName>
        <fullName evidence="1">Uncharacterized protein</fullName>
    </submittedName>
</protein>
<dbReference type="Proteomes" id="UP000076798">
    <property type="component" value="Unassembled WGS sequence"/>
</dbReference>
<gene>
    <name evidence="1" type="ORF">SISSUDRAFT_1126829</name>
</gene>
<dbReference type="EMBL" id="KV428026">
    <property type="protein sequence ID" value="KZT40935.1"/>
    <property type="molecule type" value="Genomic_DNA"/>
</dbReference>
<reference evidence="1 2" key="1">
    <citation type="journal article" date="2016" name="Mol. Biol. Evol.">
        <title>Comparative Genomics of Early-Diverging Mushroom-Forming Fungi Provides Insights into the Origins of Lignocellulose Decay Capabilities.</title>
        <authorList>
            <person name="Nagy L.G."/>
            <person name="Riley R."/>
            <person name="Tritt A."/>
            <person name="Adam C."/>
            <person name="Daum C."/>
            <person name="Floudas D."/>
            <person name="Sun H."/>
            <person name="Yadav J.S."/>
            <person name="Pangilinan J."/>
            <person name="Larsson K.H."/>
            <person name="Matsuura K."/>
            <person name="Barry K."/>
            <person name="Labutti K."/>
            <person name="Kuo R."/>
            <person name="Ohm R.A."/>
            <person name="Bhattacharya S.S."/>
            <person name="Shirouzu T."/>
            <person name="Yoshinaga Y."/>
            <person name="Martin F.M."/>
            <person name="Grigoriev I.V."/>
            <person name="Hibbett D.S."/>
        </authorList>
    </citation>
    <scope>NUCLEOTIDE SEQUENCE [LARGE SCALE GENOMIC DNA]</scope>
    <source>
        <strain evidence="1 2">HHB10207 ss-3</strain>
    </source>
</reference>
<accession>A0A166FRN9</accession>
<organism evidence="1 2">
    <name type="scientific">Sistotremastrum suecicum HHB10207 ss-3</name>
    <dbReference type="NCBI Taxonomy" id="1314776"/>
    <lineage>
        <taxon>Eukaryota</taxon>
        <taxon>Fungi</taxon>
        <taxon>Dikarya</taxon>
        <taxon>Basidiomycota</taxon>
        <taxon>Agaricomycotina</taxon>
        <taxon>Agaricomycetes</taxon>
        <taxon>Sistotremastrales</taxon>
        <taxon>Sistotremastraceae</taxon>
        <taxon>Sistotremastrum</taxon>
    </lineage>
</organism>
<proteinExistence type="predicted"/>
<dbReference type="AlphaFoldDB" id="A0A166FRN9"/>
<evidence type="ECO:0000313" key="2">
    <source>
        <dbReference type="Proteomes" id="UP000076798"/>
    </source>
</evidence>
<name>A0A166FRN9_9AGAM</name>